<comment type="similarity">
    <text evidence="2">Belongs to the Orn/Lys/Arg decarboxylase class-I family.</text>
</comment>
<dbReference type="Gene3D" id="3.40.640.10">
    <property type="entry name" value="Type I PLP-dependent aspartate aminotransferase-like (Major domain)"/>
    <property type="match status" value="1"/>
</dbReference>
<evidence type="ECO:0000256" key="5">
    <source>
        <dbReference type="ARBA" id="ARBA00023239"/>
    </source>
</evidence>
<dbReference type="GO" id="GO:0016831">
    <property type="term" value="F:carboxy-lyase activity"/>
    <property type="evidence" value="ECO:0007669"/>
    <property type="project" value="UniProtKB-KW"/>
</dbReference>
<comment type="cofactor">
    <cofactor evidence="1">
        <name>pyridoxal 5'-phosphate</name>
        <dbReference type="ChEBI" id="CHEBI:597326"/>
    </cofactor>
</comment>
<feature type="domain" description="Orn/Lys/Arg decarboxylases family 1 pyridoxal-P attachment site" evidence="6">
    <location>
        <begin position="6"/>
        <end position="310"/>
    </location>
</feature>
<dbReference type="PANTHER" id="PTHR43277">
    <property type="entry name" value="ARGININE DECARBOXYLASE"/>
    <property type="match status" value="1"/>
</dbReference>
<dbReference type="Pfam" id="PF03711">
    <property type="entry name" value="OKR_DC_1_C"/>
    <property type="match status" value="1"/>
</dbReference>
<evidence type="ECO:0000256" key="3">
    <source>
        <dbReference type="ARBA" id="ARBA00022793"/>
    </source>
</evidence>
<evidence type="ECO:0000256" key="4">
    <source>
        <dbReference type="ARBA" id="ARBA00022898"/>
    </source>
</evidence>
<evidence type="ECO:0000313" key="9">
    <source>
        <dbReference type="Proteomes" id="UP000677305"/>
    </source>
</evidence>
<dbReference type="AlphaFoldDB" id="A0A8J8MAK7"/>
<dbReference type="EMBL" id="CP058561">
    <property type="protein sequence ID" value="QUH29376.1"/>
    <property type="molecule type" value="Genomic_DNA"/>
</dbReference>
<keyword evidence="8" id="KW-0032">Aminotransferase</keyword>
<dbReference type="Proteomes" id="UP000677305">
    <property type="component" value="Chromosome"/>
</dbReference>
<dbReference type="InterPro" id="IPR052357">
    <property type="entry name" value="Orn_Lys_Arg_decarboxylase-I"/>
</dbReference>
<evidence type="ECO:0000256" key="1">
    <source>
        <dbReference type="ARBA" id="ARBA00001933"/>
    </source>
</evidence>
<keyword evidence="5" id="KW-0456">Lyase</keyword>
<dbReference type="PANTHER" id="PTHR43277:SF4">
    <property type="entry name" value="ARGININE DECARBOXYLASE"/>
    <property type="match status" value="1"/>
</dbReference>
<dbReference type="GO" id="GO:0008483">
    <property type="term" value="F:transaminase activity"/>
    <property type="evidence" value="ECO:0007669"/>
    <property type="project" value="UniProtKB-KW"/>
</dbReference>
<dbReference type="InterPro" id="IPR015424">
    <property type="entry name" value="PyrdxlP-dep_Trfase"/>
</dbReference>
<evidence type="ECO:0000313" key="8">
    <source>
        <dbReference type="EMBL" id="QUH29376.1"/>
    </source>
</evidence>
<dbReference type="Pfam" id="PF01276">
    <property type="entry name" value="OKR_DC_1"/>
    <property type="match status" value="1"/>
</dbReference>
<dbReference type="InterPro" id="IPR015421">
    <property type="entry name" value="PyrdxlP-dep_Trfase_major"/>
</dbReference>
<gene>
    <name evidence="8" type="ORF">HYG85_10785</name>
</gene>
<protein>
    <submittedName>
        <fullName evidence="8">Aminotransferase class I/II-fold pyridoxal phosphate-dependent enzyme</fullName>
    </submittedName>
</protein>
<organism evidence="8 9">
    <name type="scientific">Vallitalea guaymasensis</name>
    <dbReference type="NCBI Taxonomy" id="1185412"/>
    <lineage>
        <taxon>Bacteria</taxon>
        <taxon>Bacillati</taxon>
        <taxon>Bacillota</taxon>
        <taxon>Clostridia</taxon>
        <taxon>Lachnospirales</taxon>
        <taxon>Vallitaleaceae</taxon>
        <taxon>Vallitalea</taxon>
    </lineage>
</organism>
<dbReference type="RefSeq" id="WP_212693467.1">
    <property type="nucleotide sequence ID" value="NZ_CP058561.1"/>
</dbReference>
<dbReference type="InterPro" id="IPR036633">
    <property type="entry name" value="Prn/Lys/Arg_de-COase_C_sf"/>
</dbReference>
<sequence length="474" mass="53664">MKEKTLYNHLMEYKKKIYPFHMPGHKLGRKFKLKNIAKIDVTEVRGTDNLHDPSGIIYEAQVKAAKTFGADKTYFLVNGSTGGIISAITSICKEKDQVLIARNSHKSVYNAILINNLVPIYIYPKVLENGLIGGINPTEIEEKIKNNSHIKMIIITSPTYEGYVSNIAAISKITHKYNKILMVDEAHGSHFRFHNYFPETSLQQGADIVIQSAHKTLPSITQTAMLHIKNDRIDTNRLQNALSIFQTSSPSYVLMNSLDSCRNIIDTRGNKLFNAYVKQLKNCRHRLKAQLKNLQLIDNEIIGSKEIAAMDYSKIVIDCTSADITGAQLDEILRDKYNIQVELSGINHIIAMTSICDSKYGFKKLVKSLIEIDSKLRKKQIKGNKYDIINNARIHYNPKDAFNKNKVEIKLEDAVDKISGDFIIPFPPGIPLIVPGEIITEENINLINEYLELGIEIMGICNKEYRTINIIEEV</sequence>
<evidence type="ECO:0000259" key="7">
    <source>
        <dbReference type="Pfam" id="PF03711"/>
    </source>
</evidence>
<keyword evidence="4" id="KW-0663">Pyridoxal phosphate</keyword>
<name>A0A8J8MAK7_9FIRM</name>
<dbReference type="Gene3D" id="3.90.105.10">
    <property type="entry name" value="Molybdopterin biosynthesis moea protein, domain 2"/>
    <property type="match status" value="1"/>
</dbReference>
<keyword evidence="3" id="KW-0210">Decarboxylase</keyword>
<feature type="domain" description="Orn/Lys/Arg decarboxylase C-terminal" evidence="7">
    <location>
        <begin position="359"/>
        <end position="452"/>
    </location>
</feature>
<dbReference type="KEGG" id="vgu:HYG85_10785"/>
<proteinExistence type="inferred from homology"/>
<dbReference type="InterPro" id="IPR000310">
    <property type="entry name" value="Orn/Lys/Arg_deCO2ase_major_dom"/>
</dbReference>
<accession>A0A8J8MAK7</accession>
<dbReference type="SUPFAM" id="SSF55904">
    <property type="entry name" value="Ornithine decarboxylase C-terminal domain"/>
    <property type="match status" value="1"/>
</dbReference>
<dbReference type="SUPFAM" id="SSF53383">
    <property type="entry name" value="PLP-dependent transferases"/>
    <property type="match status" value="1"/>
</dbReference>
<reference evidence="8 9" key="1">
    <citation type="submission" date="2020-07" db="EMBL/GenBank/DDBJ databases">
        <title>Vallitalea guaymasensis genome.</title>
        <authorList>
            <person name="Postec A."/>
        </authorList>
    </citation>
    <scope>NUCLEOTIDE SEQUENCE [LARGE SCALE GENOMIC DNA]</scope>
    <source>
        <strain evidence="8 9">Ra1766G1</strain>
    </source>
</reference>
<evidence type="ECO:0000259" key="6">
    <source>
        <dbReference type="Pfam" id="PF01276"/>
    </source>
</evidence>
<dbReference type="InterPro" id="IPR008286">
    <property type="entry name" value="Prn/Lys/Arg_de-COase_C"/>
</dbReference>
<keyword evidence="9" id="KW-1185">Reference proteome</keyword>
<evidence type="ECO:0000256" key="2">
    <source>
        <dbReference type="ARBA" id="ARBA00010671"/>
    </source>
</evidence>
<keyword evidence="8" id="KW-0808">Transferase</keyword>